<feature type="compositionally biased region" description="Polar residues" evidence="1">
    <location>
        <begin position="37"/>
        <end position="46"/>
    </location>
</feature>
<dbReference type="RefSeq" id="WP_220648170.1">
    <property type="nucleotide sequence ID" value="NZ_CP080647.1"/>
</dbReference>
<feature type="region of interest" description="Disordered" evidence="1">
    <location>
        <begin position="19"/>
        <end position="46"/>
    </location>
</feature>
<accession>A0ABX8XUS0</accession>
<name>A0ABX8XUS0_9ACTN</name>
<gene>
    <name evidence="2" type="ORF">K1J60_25250</name>
</gene>
<dbReference type="Proteomes" id="UP000827138">
    <property type="component" value="Chromosome"/>
</dbReference>
<protein>
    <submittedName>
        <fullName evidence="2">Uncharacterized protein</fullName>
    </submittedName>
</protein>
<feature type="compositionally biased region" description="Low complexity" evidence="1">
    <location>
        <begin position="24"/>
        <end position="33"/>
    </location>
</feature>
<keyword evidence="3" id="KW-1185">Reference proteome</keyword>
<evidence type="ECO:0000256" key="1">
    <source>
        <dbReference type="SAM" id="MobiDB-lite"/>
    </source>
</evidence>
<evidence type="ECO:0000313" key="2">
    <source>
        <dbReference type="EMBL" id="QYX79379.1"/>
    </source>
</evidence>
<sequence length="46" mass="4754">MSDPRPKVGKLHFIVVGDNDRGGSSSAASEIAAWVKQSGSSRTAVP</sequence>
<proteinExistence type="predicted"/>
<dbReference type="EMBL" id="CP080647">
    <property type="protein sequence ID" value="QYX79379.1"/>
    <property type="molecule type" value="Genomic_DNA"/>
</dbReference>
<reference evidence="2 3" key="1">
    <citation type="submission" date="2021-08" db="EMBL/GenBank/DDBJ databases">
        <authorList>
            <person name="Ping M."/>
        </authorList>
    </citation>
    <scope>NUCLEOTIDE SEQUENCE [LARGE SCALE GENOMIC DNA]</scope>
    <source>
        <strain evidence="2 3">MG28</strain>
    </source>
</reference>
<organism evidence="2 3">
    <name type="scientific">Streptomyces akebiae</name>
    <dbReference type="NCBI Taxonomy" id="2865673"/>
    <lineage>
        <taxon>Bacteria</taxon>
        <taxon>Bacillati</taxon>
        <taxon>Actinomycetota</taxon>
        <taxon>Actinomycetes</taxon>
        <taxon>Kitasatosporales</taxon>
        <taxon>Streptomycetaceae</taxon>
        <taxon>Streptomyces</taxon>
    </lineage>
</organism>
<evidence type="ECO:0000313" key="3">
    <source>
        <dbReference type="Proteomes" id="UP000827138"/>
    </source>
</evidence>